<feature type="region of interest" description="Disordered" evidence="1">
    <location>
        <begin position="24"/>
        <end position="59"/>
    </location>
</feature>
<feature type="chain" id="PRO_5041711190" evidence="2">
    <location>
        <begin position="21"/>
        <end position="92"/>
    </location>
</feature>
<gene>
    <name evidence="3" type="ORF">Q5P01_022421</name>
</gene>
<feature type="compositionally biased region" description="Polar residues" evidence="1">
    <location>
        <begin position="24"/>
        <end position="41"/>
    </location>
</feature>
<dbReference type="AlphaFoldDB" id="A0AA88LR15"/>
<accession>A0AA88LR15</accession>
<name>A0AA88LR15_CHASR</name>
<sequence length="92" mass="9701">MNCFASRFFLLLGLFLLCDAQTAAPTTRPPESSNSSTAKVGNSSSTTAPTVNATTTSATSPQATDFRILIVHLKASVLSYNGQNEAVLTEFV</sequence>
<dbReference type="Proteomes" id="UP001187415">
    <property type="component" value="Unassembled WGS sequence"/>
</dbReference>
<dbReference type="EMBL" id="JAUPFM010000018">
    <property type="protein sequence ID" value="KAK2822356.1"/>
    <property type="molecule type" value="Genomic_DNA"/>
</dbReference>
<comment type="caution">
    <text evidence="3">The sequence shown here is derived from an EMBL/GenBank/DDBJ whole genome shotgun (WGS) entry which is preliminary data.</text>
</comment>
<reference evidence="3" key="1">
    <citation type="submission" date="2023-07" db="EMBL/GenBank/DDBJ databases">
        <title>Chromosome-level Genome Assembly of Striped Snakehead (Channa striata).</title>
        <authorList>
            <person name="Liu H."/>
        </authorList>
    </citation>
    <scope>NUCLEOTIDE SEQUENCE</scope>
    <source>
        <strain evidence="3">Gz</strain>
        <tissue evidence="3">Muscle</tissue>
    </source>
</reference>
<keyword evidence="4" id="KW-1185">Reference proteome</keyword>
<evidence type="ECO:0000313" key="3">
    <source>
        <dbReference type="EMBL" id="KAK2822356.1"/>
    </source>
</evidence>
<evidence type="ECO:0000256" key="1">
    <source>
        <dbReference type="SAM" id="MobiDB-lite"/>
    </source>
</evidence>
<protein>
    <submittedName>
        <fullName evidence="3">Uncharacterized protein</fullName>
    </submittedName>
</protein>
<proteinExistence type="predicted"/>
<feature type="compositionally biased region" description="Low complexity" evidence="1">
    <location>
        <begin position="42"/>
        <end position="59"/>
    </location>
</feature>
<evidence type="ECO:0000313" key="4">
    <source>
        <dbReference type="Proteomes" id="UP001187415"/>
    </source>
</evidence>
<organism evidence="3 4">
    <name type="scientific">Channa striata</name>
    <name type="common">Snakehead murrel</name>
    <name type="synonym">Ophicephalus striatus</name>
    <dbReference type="NCBI Taxonomy" id="64152"/>
    <lineage>
        <taxon>Eukaryota</taxon>
        <taxon>Metazoa</taxon>
        <taxon>Chordata</taxon>
        <taxon>Craniata</taxon>
        <taxon>Vertebrata</taxon>
        <taxon>Euteleostomi</taxon>
        <taxon>Actinopterygii</taxon>
        <taxon>Neopterygii</taxon>
        <taxon>Teleostei</taxon>
        <taxon>Neoteleostei</taxon>
        <taxon>Acanthomorphata</taxon>
        <taxon>Anabantaria</taxon>
        <taxon>Anabantiformes</taxon>
        <taxon>Channoidei</taxon>
        <taxon>Channidae</taxon>
        <taxon>Channa</taxon>
    </lineage>
</organism>
<evidence type="ECO:0000256" key="2">
    <source>
        <dbReference type="SAM" id="SignalP"/>
    </source>
</evidence>
<keyword evidence="2" id="KW-0732">Signal</keyword>
<feature type="signal peptide" evidence="2">
    <location>
        <begin position="1"/>
        <end position="20"/>
    </location>
</feature>